<dbReference type="InterPro" id="IPR000835">
    <property type="entry name" value="HTH_MarR-typ"/>
</dbReference>
<evidence type="ECO:0000313" key="6">
    <source>
        <dbReference type="Proteomes" id="UP000776629"/>
    </source>
</evidence>
<dbReference type="PROSITE" id="PS50995">
    <property type="entry name" value="HTH_MARR_2"/>
    <property type="match status" value="1"/>
</dbReference>
<reference evidence="5 6" key="1">
    <citation type="journal article" date="2021" name="Sci. Rep.">
        <title>The distribution of antibiotic resistance genes in chicken gut microbiota commensals.</title>
        <authorList>
            <person name="Juricova H."/>
            <person name="Matiasovicova J."/>
            <person name="Kubasova T."/>
            <person name="Cejkova D."/>
            <person name="Rychlik I."/>
        </authorList>
    </citation>
    <scope>NUCLEOTIDE SEQUENCE [LARGE SCALE GENOMIC DNA]</scope>
    <source>
        <strain evidence="5 6">An810</strain>
    </source>
</reference>
<dbReference type="SUPFAM" id="SSF46785">
    <property type="entry name" value="Winged helix' DNA-binding domain"/>
    <property type="match status" value="1"/>
</dbReference>
<name>A0ABS2EQ59_9LACO</name>
<evidence type="ECO:0000256" key="1">
    <source>
        <dbReference type="ARBA" id="ARBA00023015"/>
    </source>
</evidence>
<comment type="caution">
    <text evidence="5">The sequence shown here is derived from an EMBL/GenBank/DDBJ whole genome shotgun (WGS) entry which is preliminary data.</text>
</comment>
<dbReference type="PANTHER" id="PTHR42756:SF2">
    <property type="entry name" value="MARR FAMILY REGULATORY PROTEIN"/>
    <property type="match status" value="1"/>
</dbReference>
<dbReference type="InterPro" id="IPR036388">
    <property type="entry name" value="WH-like_DNA-bd_sf"/>
</dbReference>
<dbReference type="PRINTS" id="PR00598">
    <property type="entry name" value="HTHMARR"/>
</dbReference>
<sequence>MITILREIGTIARALDSIANVECKQHQLARGQYLYLVRIAEQPGIIADQLSKLLKVDRATVSRAVSKLVAQKLVVRQTDTQNQRLKHLYVTELGRARADLIERENQYSERVAQAGLSASEQAQLKQLLERVAKNVGADWEQVKAGRHREY</sequence>
<dbReference type="RefSeq" id="WP_204776680.1">
    <property type="nucleotide sequence ID" value="NZ_JACJJQ010000026.1"/>
</dbReference>
<accession>A0ABS2EQ59</accession>
<dbReference type="InterPro" id="IPR036390">
    <property type="entry name" value="WH_DNA-bd_sf"/>
</dbReference>
<dbReference type="PANTHER" id="PTHR42756">
    <property type="entry name" value="TRANSCRIPTIONAL REGULATOR, MARR"/>
    <property type="match status" value="1"/>
</dbReference>
<feature type="domain" description="HTH marR-type" evidence="4">
    <location>
        <begin position="1"/>
        <end position="133"/>
    </location>
</feature>
<protein>
    <submittedName>
        <fullName evidence="5">MarR family transcriptional regulator</fullName>
    </submittedName>
</protein>
<evidence type="ECO:0000259" key="4">
    <source>
        <dbReference type="PROSITE" id="PS50995"/>
    </source>
</evidence>
<dbReference type="Proteomes" id="UP000776629">
    <property type="component" value="Unassembled WGS sequence"/>
</dbReference>
<evidence type="ECO:0000313" key="5">
    <source>
        <dbReference type="EMBL" id="MBM6754365.1"/>
    </source>
</evidence>
<dbReference type="SMART" id="SM00347">
    <property type="entry name" value="HTH_MARR"/>
    <property type="match status" value="1"/>
</dbReference>
<gene>
    <name evidence="5" type="ORF">H5993_06295</name>
</gene>
<keyword evidence="6" id="KW-1185">Reference proteome</keyword>
<dbReference type="Pfam" id="PF01047">
    <property type="entry name" value="MarR"/>
    <property type="match status" value="1"/>
</dbReference>
<evidence type="ECO:0000256" key="3">
    <source>
        <dbReference type="ARBA" id="ARBA00023163"/>
    </source>
</evidence>
<keyword evidence="1" id="KW-0805">Transcription regulation</keyword>
<dbReference type="EMBL" id="JACJJQ010000026">
    <property type="protein sequence ID" value="MBM6754365.1"/>
    <property type="molecule type" value="Genomic_DNA"/>
</dbReference>
<keyword evidence="3" id="KW-0804">Transcription</keyword>
<organism evidence="5 6">
    <name type="scientific">Limosilactobacillus alvi</name>
    <dbReference type="NCBI Taxonomy" id="990412"/>
    <lineage>
        <taxon>Bacteria</taxon>
        <taxon>Bacillati</taxon>
        <taxon>Bacillota</taxon>
        <taxon>Bacilli</taxon>
        <taxon>Lactobacillales</taxon>
        <taxon>Lactobacillaceae</taxon>
        <taxon>Limosilactobacillus</taxon>
    </lineage>
</organism>
<proteinExistence type="predicted"/>
<keyword evidence="2" id="KW-0238">DNA-binding</keyword>
<evidence type="ECO:0000256" key="2">
    <source>
        <dbReference type="ARBA" id="ARBA00023125"/>
    </source>
</evidence>
<dbReference type="Gene3D" id="1.10.10.10">
    <property type="entry name" value="Winged helix-like DNA-binding domain superfamily/Winged helix DNA-binding domain"/>
    <property type="match status" value="1"/>
</dbReference>